<evidence type="ECO:0000313" key="2">
    <source>
        <dbReference type="EMBL" id="TKJ39165.1"/>
    </source>
</evidence>
<protein>
    <recommendedName>
        <fullName evidence="1">PASTA domain-containing protein</fullName>
    </recommendedName>
</protein>
<dbReference type="Proteomes" id="UP000317778">
    <property type="component" value="Unassembled WGS sequence"/>
</dbReference>
<evidence type="ECO:0000313" key="3">
    <source>
        <dbReference type="Proteomes" id="UP000317778"/>
    </source>
</evidence>
<feature type="domain" description="PASTA" evidence="1">
    <location>
        <begin position="93"/>
        <end position="160"/>
    </location>
</feature>
<dbReference type="EMBL" id="NJBO01000024">
    <property type="protein sequence ID" value="TKJ39165.1"/>
    <property type="molecule type" value="Genomic_DNA"/>
</dbReference>
<sequence>MRRLTSLVILLVMSGLLVAFPGDLLMPDLTGLSLDSTRAQLASLLDCPEPDSCPLVVLPDSFYTDSVPEGLVAWQEPLPDSVISDTVKVRLAAPLTIELPDVRGMKFMEAMALIENLGLEFYPARQIENEEYPIGTIVRTAPEPGRLVKREDRIAIVTSLGVFTPIPTTTSTGIEIHLYEAPEFKISSASVVFDDSTGFELAFKLQIRNPYKHSMTAEKFKFELQVNRSRLLKDISSDVSIQIPAKGVAYGKVRVPVFYADILPSIAEFLLSEAEYRLVGTFAIVVESGFSRRAFDVKRKFDLFASNPAIKKNLEVIVSPPENP</sequence>
<dbReference type="SMART" id="SM00740">
    <property type="entry name" value="PASTA"/>
    <property type="match status" value="2"/>
</dbReference>
<dbReference type="CDD" id="cd06577">
    <property type="entry name" value="PASTA_pknB"/>
    <property type="match status" value="2"/>
</dbReference>
<dbReference type="Gene3D" id="3.30.10.20">
    <property type="match status" value="1"/>
</dbReference>
<reference evidence="2 3" key="1">
    <citation type="submission" date="2017-06" db="EMBL/GenBank/DDBJ databases">
        <title>Novel microbial phyla capable of carbon fixation and sulfur reduction in deep-sea sediments.</title>
        <authorList>
            <person name="Huang J."/>
            <person name="Baker B."/>
            <person name="Wang Y."/>
        </authorList>
    </citation>
    <scope>NUCLEOTIDE SEQUENCE [LARGE SCALE GENOMIC DNA]</scope>
    <source>
        <strain evidence="2">B3_TA06</strain>
    </source>
</reference>
<gene>
    <name evidence="2" type="ORF">CEE36_10370</name>
</gene>
<proteinExistence type="predicted"/>
<dbReference type="AlphaFoldDB" id="A0A532UW51"/>
<comment type="caution">
    <text evidence="2">The sequence shown here is derived from an EMBL/GenBank/DDBJ whole genome shotgun (WGS) entry which is preliminary data.</text>
</comment>
<dbReference type="Pfam" id="PF03793">
    <property type="entry name" value="PASTA"/>
    <property type="match status" value="1"/>
</dbReference>
<dbReference type="InterPro" id="IPR005543">
    <property type="entry name" value="PASTA_dom"/>
</dbReference>
<organism evidence="2 3">
    <name type="scientific">candidate division TA06 bacterium B3_TA06</name>
    <dbReference type="NCBI Taxonomy" id="2012487"/>
    <lineage>
        <taxon>Bacteria</taxon>
        <taxon>Bacteria division TA06</taxon>
    </lineage>
</organism>
<dbReference type="PROSITE" id="PS51178">
    <property type="entry name" value="PASTA"/>
    <property type="match status" value="1"/>
</dbReference>
<evidence type="ECO:0000259" key="1">
    <source>
        <dbReference type="PROSITE" id="PS51178"/>
    </source>
</evidence>
<accession>A0A532UW51</accession>
<dbReference type="Gene3D" id="2.60.40.1820">
    <property type="match status" value="1"/>
</dbReference>
<dbReference type="SUPFAM" id="SSF117070">
    <property type="entry name" value="LEA14-like"/>
    <property type="match status" value="1"/>
</dbReference>
<name>A0A532UW51_UNCT6</name>